<reference evidence="1" key="1">
    <citation type="submission" date="2022-06" db="EMBL/GenBank/DDBJ databases">
        <title>A novel DMS-producing enzyme.</title>
        <authorList>
            <person name="Zhang Y."/>
        </authorList>
    </citation>
    <scope>NUCLEOTIDE SEQUENCE</scope>
    <source>
        <strain evidence="1">RT37</strain>
    </source>
</reference>
<proteinExistence type="predicted"/>
<organism evidence="1">
    <name type="scientific">Halomonas sp. RT37</name>
    <dbReference type="NCBI Taxonomy" id="2950872"/>
    <lineage>
        <taxon>Bacteria</taxon>
        <taxon>Pseudomonadati</taxon>
        <taxon>Pseudomonadota</taxon>
        <taxon>Gammaproteobacteria</taxon>
        <taxon>Oceanospirillales</taxon>
        <taxon>Halomonadaceae</taxon>
        <taxon>Halomonas</taxon>
    </lineage>
</organism>
<dbReference type="SUPFAM" id="SSF51316">
    <property type="entry name" value="Mss4-like"/>
    <property type="match status" value="1"/>
</dbReference>
<dbReference type="RefSeq" id="WP_348827883.1">
    <property type="nucleotide sequence ID" value="NZ_CP098827.1"/>
</dbReference>
<sequence length="116" mass="13023">MSNNLYARAECGCGAIALLVAGEPEAVDPRLRLAWWPETALQLTQGADWLELTDERRGEHRLLVESCRRCGDRLMVSREGWVETTLEWVERLGLEVSTLSASDALRESFGHARPVD</sequence>
<dbReference type="InterPro" id="IPR011057">
    <property type="entry name" value="Mss4-like_sf"/>
</dbReference>
<accession>A0AAU7KMW2</accession>
<protein>
    <submittedName>
        <fullName evidence="1">Uncharacterized protein</fullName>
    </submittedName>
</protein>
<name>A0AAU7KMW2_9GAMM</name>
<evidence type="ECO:0000313" key="1">
    <source>
        <dbReference type="EMBL" id="XBO72518.1"/>
    </source>
</evidence>
<gene>
    <name evidence="1" type="ORF">NFG58_07400</name>
</gene>
<dbReference type="EMBL" id="CP098827">
    <property type="protein sequence ID" value="XBO72518.1"/>
    <property type="molecule type" value="Genomic_DNA"/>
</dbReference>
<dbReference type="AlphaFoldDB" id="A0AAU7KMW2"/>